<evidence type="ECO:0000259" key="6">
    <source>
        <dbReference type="PROSITE" id="PS51438"/>
    </source>
</evidence>
<feature type="non-terminal residue" evidence="7">
    <location>
        <position position="1"/>
    </location>
</feature>
<keyword evidence="4" id="KW-1015">Disulfide bond</keyword>
<evidence type="ECO:0000313" key="8">
    <source>
        <dbReference type="Proteomes" id="UP000710432"/>
    </source>
</evidence>
<dbReference type="AlphaFoldDB" id="A0A8J6G9C8"/>
<dbReference type="PANTHER" id="PTHR11385">
    <property type="entry name" value="SERUM ALBUMIN-RELATED"/>
    <property type="match status" value="1"/>
</dbReference>
<name>A0A8J6G9C8_MICOH</name>
<gene>
    <name evidence="7" type="ORF">LTLLF_161805</name>
</gene>
<evidence type="ECO:0000256" key="4">
    <source>
        <dbReference type="ARBA" id="ARBA00023157"/>
    </source>
</evidence>
<dbReference type="PROSITE" id="PS51438">
    <property type="entry name" value="ALBUMIN_2"/>
    <property type="match status" value="2"/>
</dbReference>
<dbReference type="Proteomes" id="UP000710432">
    <property type="component" value="Unassembled WGS sequence"/>
</dbReference>
<evidence type="ECO:0000256" key="2">
    <source>
        <dbReference type="ARBA" id="ARBA00022525"/>
    </source>
</evidence>
<dbReference type="Gene3D" id="1.10.246.10">
    <property type="match status" value="4"/>
</dbReference>
<dbReference type="SMART" id="SM00103">
    <property type="entry name" value="ALBUMIN"/>
    <property type="match status" value="2"/>
</dbReference>
<organism evidence="7 8">
    <name type="scientific">Microtus ochrogaster</name>
    <name type="common">Prairie vole</name>
    <dbReference type="NCBI Taxonomy" id="79684"/>
    <lineage>
        <taxon>Eukaryota</taxon>
        <taxon>Metazoa</taxon>
        <taxon>Chordata</taxon>
        <taxon>Craniata</taxon>
        <taxon>Vertebrata</taxon>
        <taxon>Euteleostomi</taxon>
        <taxon>Mammalia</taxon>
        <taxon>Eutheria</taxon>
        <taxon>Euarchontoglires</taxon>
        <taxon>Glires</taxon>
        <taxon>Rodentia</taxon>
        <taxon>Myomorpha</taxon>
        <taxon>Muroidea</taxon>
        <taxon>Cricetidae</taxon>
        <taxon>Arvicolinae</taxon>
        <taxon>Microtus</taxon>
    </lineage>
</organism>
<dbReference type="GO" id="GO:0005737">
    <property type="term" value="C:cytoplasm"/>
    <property type="evidence" value="ECO:0007669"/>
    <property type="project" value="TreeGrafter"/>
</dbReference>
<dbReference type="EMBL" id="JAATJU010023069">
    <property type="protein sequence ID" value="KAH0508856.1"/>
    <property type="molecule type" value="Genomic_DNA"/>
</dbReference>
<comment type="caution">
    <text evidence="7">The sequence shown here is derived from an EMBL/GenBank/DDBJ whole genome shotgun (WGS) entry which is preliminary data.</text>
</comment>
<protein>
    <submittedName>
        <fullName evidence="7">Alpha-fetoprotein</fullName>
    </submittedName>
</protein>
<dbReference type="GO" id="GO:0072562">
    <property type="term" value="C:blood microparticle"/>
    <property type="evidence" value="ECO:0007669"/>
    <property type="project" value="TreeGrafter"/>
</dbReference>
<evidence type="ECO:0000313" key="7">
    <source>
        <dbReference type="EMBL" id="KAH0508856.1"/>
    </source>
</evidence>
<dbReference type="SUPFAM" id="SSF48552">
    <property type="entry name" value="Serum albumin-like"/>
    <property type="match status" value="4"/>
</dbReference>
<evidence type="ECO:0000256" key="5">
    <source>
        <dbReference type="SAM" id="MobiDB-lite"/>
    </source>
</evidence>
<dbReference type="PANTHER" id="PTHR11385:SF12">
    <property type="entry name" value="ALBUMIN SUPERFAMILY MEMBER 1"/>
    <property type="match status" value="1"/>
</dbReference>
<dbReference type="InterPro" id="IPR020858">
    <property type="entry name" value="Serum_albumin-like"/>
</dbReference>
<dbReference type="InterPro" id="IPR000264">
    <property type="entry name" value="ALB/AFP/VDB"/>
</dbReference>
<comment type="subcellular location">
    <subcellularLocation>
        <location evidence="1">Secreted</location>
    </subcellularLocation>
</comment>
<dbReference type="Pfam" id="PF00273">
    <property type="entry name" value="Serum_albumin"/>
    <property type="match status" value="3"/>
</dbReference>
<keyword evidence="2" id="KW-0964">Secreted</keyword>
<evidence type="ECO:0000256" key="3">
    <source>
        <dbReference type="ARBA" id="ARBA00022737"/>
    </source>
</evidence>
<reference evidence="7" key="1">
    <citation type="submission" date="2020-03" db="EMBL/GenBank/DDBJ databases">
        <title>Studies in the Genomics of Life Span.</title>
        <authorList>
            <person name="Glass D."/>
        </authorList>
    </citation>
    <scope>NUCLEOTIDE SEQUENCE</scope>
    <source>
        <strain evidence="7">LTLLF</strain>
        <tissue evidence="7">Muscle</tissue>
    </source>
</reference>
<feature type="domain" description="Albumin" evidence="6">
    <location>
        <begin position="253"/>
        <end position="643"/>
    </location>
</feature>
<feature type="region of interest" description="Disordered" evidence="5">
    <location>
        <begin position="717"/>
        <end position="750"/>
    </location>
</feature>
<dbReference type="InterPro" id="IPR014760">
    <property type="entry name" value="Serum_albumin_N"/>
</dbReference>
<evidence type="ECO:0000256" key="1">
    <source>
        <dbReference type="ARBA" id="ARBA00004613"/>
    </source>
</evidence>
<feature type="compositionally biased region" description="Polar residues" evidence="5">
    <location>
        <begin position="722"/>
        <end position="735"/>
    </location>
</feature>
<accession>A0A8J6G9C8</accession>
<feature type="domain" description="Albumin" evidence="6">
    <location>
        <begin position="1"/>
        <end position="179"/>
    </location>
</feature>
<sequence length="750" mass="83952">QRKKGQSHCIFNTQILCSSAIIMVAQFLQDAAYVKVQTIAEELLDRAEKCKSFRPHESPAECAHQLRGTFLTHICNDQGLMGNQVFSDCCKMEITARLQCFLSSKKDDTDSIDVPLIPRPELTCETDEGTHMSLKTSLTRQEEGQGSGKVAVPLLIALAGSHETHRHPVRNTKQGRKAALSFPLMDVSAAWIVALRTCRGTFLTHICNGQGLMGNQVFSDCCKMEITARLQCFLSSKKDDTDSIDVPLIPRPELICETDEGTHMSLKTRELILLTKKQPKANFSEIAKLTTDIKNLHEICCEGNTVACALGRHQLMNYTCSHQAILSSKFAQCCEQPEPFRGECIINSENDDKPNLTSLALRKFTEDQSACKQFSDKQEDFLQDECRCRLGTVAGHHSRFGSHVLEDASLASYQAAGSQSPSLVTRFYGKARVPTSFRFDKFVTEALKRVYMMKEMFQRVVHEGRDRVKTYCDLHRTLGGSNFKDRSWWHSRGRWQQLPAASRCCPLSDELQSACVEDALILGALCRRHDAKHVSAGVGRCCNDAYAFRKPCFDDLRVDGAYIPPPLSCDQIISLKEDLCRVQEDELQTEKQKLLSNLVKQRPQAAEGAFQAVGTEFTELVAMCCHAEERVPCFQEEWSSAGLASEAEDRKSWQGTPTDQEVPVPLRGRLIPESDDVGSPTWKITVDQGISRRPSVGAERWPVHIIFPFPLTNGILTPRPAPQNSTITSFASQEQWQRRNSKSTPSLQPI</sequence>
<proteinExistence type="predicted"/>
<dbReference type="GO" id="GO:0036094">
    <property type="term" value="F:small molecule binding"/>
    <property type="evidence" value="ECO:0007669"/>
    <property type="project" value="TreeGrafter"/>
</dbReference>
<keyword evidence="3" id="KW-0677">Repeat</keyword>